<evidence type="ECO:0000313" key="11">
    <source>
        <dbReference type="EMBL" id="MBR7619493.1"/>
    </source>
</evidence>
<dbReference type="PROSITE" id="PS51007">
    <property type="entry name" value="CYTC"/>
    <property type="match status" value="1"/>
</dbReference>
<proteinExistence type="predicted"/>
<dbReference type="Proteomes" id="UP000622580">
    <property type="component" value="Unassembled WGS sequence"/>
</dbReference>
<dbReference type="GO" id="GO:0020037">
    <property type="term" value="F:heme binding"/>
    <property type="evidence" value="ECO:0007669"/>
    <property type="project" value="InterPro"/>
</dbReference>
<evidence type="ECO:0000256" key="9">
    <source>
        <dbReference type="SAM" id="SignalP"/>
    </source>
</evidence>
<organism evidence="11 12">
    <name type="scientific">Phenylobacterium glaciei</name>
    <dbReference type="NCBI Taxonomy" id="2803784"/>
    <lineage>
        <taxon>Bacteria</taxon>
        <taxon>Pseudomonadati</taxon>
        <taxon>Pseudomonadota</taxon>
        <taxon>Alphaproteobacteria</taxon>
        <taxon>Caulobacterales</taxon>
        <taxon>Caulobacteraceae</taxon>
        <taxon>Phenylobacterium</taxon>
    </lineage>
</organism>
<name>A0A941D3D6_9CAUL</name>
<feature type="domain" description="Cytochrome c" evidence="10">
    <location>
        <begin position="19"/>
        <end position="97"/>
    </location>
</feature>
<dbReference type="GO" id="GO:0005506">
    <property type="term" value="F:iron ion binding"/>
    <property type="evidence" value="ECO:0007669"/>
    <property type="project" value="InterPro"/>
</dbReference>
<keyword evidence="7 8" id="KW-0408">Iron</keyword>
<dbReference type="AlphaFoldDB" id="A0A941D3D6"/>
<keyword evidence="4" id="KW-0679">Respiratory chain</keyword>
<reference evidence="11" key="1">
    <citation type="submission" date="2021-04" db="EMBL/GenBank/DDBJ databases">
        <title>Draft genome assembly of strain Phenylobacterium sp. 20VBR1 using MiniION and Illumina platforms.</title>
        <authorList>
            <person name="Thomas F.A."/>
            <person name="Krishnan K.P."/>
            <person name="Sinha R.K."/>
        </authorList>
    </citation>
    <scope>NUCLEOTIDE SEQUENCE</scope>
    <source>
        <strain evidence="11">20VBR1</strain>
    </source>
</reference>
<dbReference type="InterPro" id="IPR051459">
    <property type="entry name" value="Cytochrome_c-type_DH"/>
</dbReference>
<dbReference type="InterPro" id="IPR008168">
    <property type="entry name" value="Cyt_C_IC"/>
</dbReference>
<evidence type="ECO:0000259" key="10">
    <source>
        <dbReference type="PROSITE" id="PS51007"/>
    </source>
</evidence>
<keyword evidence="2" id="KW-0813">Transport</keyword>
<dbReference type="EMBL" id="JAGSGD010000001">
    <property type="protein sequence ID" value="MBR7619493.1"/>
    <property type="molecule type" value="Genomic_DNA"/>
</dbReference>
<protein>
    <submittedName>
        <fullName evidence="11">Cytochrome c</fullName>
    </submittedName>
</protein>
<dbReference type="PANTHER" id="PTHR35008">
    <property type="entry name" value="BLL4482 PROTEIN-RELATED"/>
    <property type="match status" value="1"/>
</dbReference>
<evidence type="ECO:0000256" key="5">
    <source>
        <dbReference type="ARBA" id="ARBA00022723"/>
    </source>
</evidence>
<evidence type="ECO:0000256" key="7">
    <source>
        <dbReference type="ARBA" id="ARBA00023004"/>
    </source>
</evidence>
<keyword evidence="6" id="KW-0249">Electron transport</keyword>
<dbReference type="SUPFAM" id="SSF46626">
    <property type="entry name" value="Cytochrome c"/>
    <property type="match status" value="1"/>
</dbReference>
<evidence type="ECO:0000256" key="1">
    <source>
        <dbReference type="ARBA" id="ARBA00001926"/>
    </source>
</evidence>
<evidence type="ECO:0000256" key="3">
    <source>
        <dbReference type="ARBA" id="ARBA00022617"/>
    </source>
</evidence>
<accession>A0A941D3D6</accession>
<dbReference type="InterPro" id="IPR009056">
    <property type="entry name" value="Cyt_c-like_dom"/>
</dbReference>
<dbReference type="PANTHER" id="PTHR35008:SF8">
    <property type="entry name" value="ALCOHOL DEHYDROGENASE CYTOCHROME C SUBUNIT"/>
    <property type="match status" value="1"/>
</dbReference>
<dbReference type="PRINTS" id="PR00605">
    <property type="entry name" value="CYTCHROMECIC"/>
</dbReference>
<evidence type="ECO:0000313" key="12">
    <source>
        <dbReference type="Proteomes" id="UP000622580"/>
    </source>
</evidence>
<dbReference type="Gene3D" id="1.10.760.10">
    <property type="entry name" value="Cytochrome c-like domain"/>
    <property type="match status" value="1"/>
</dbReference>
<dbReference type="Pfam" id="PF13442">
    <property type="entry name" value="Cytochrome_CBB3"/>
    <property type="match status" value="1"/>
</dbReference>
<evidence type="ECO:0000256" key="4">
    <source>
        <dbReference type="ARBA" id="ARBA00022660"/>
    </source>
</evidence>
<comment type="cofactor">
    <cofactor evidence="1">
        <name>heme c</name>
        <dbReference type="ChEBI" id="CHEBI:61717"/>
    </cofactor>
</comment>
<keyword evidence="5 8" id="KW-0479">Metal-binding</keyword>
<evidence type="ECO:0000256" key="6">
    <source>
        <dbReference type="ARBA" id="ARBA00022982"/>
    </source>
</evidence>
<dbReference type="RefSeq" id="WP_215339844.1">
    <property type="nucleotide sequence ID" value="NZ_JAGSGD010000001.1"/>
</dbReference>
<comment type="caution">
    <text evidence="11">The sequence shown here is derived from an EMBL/GenBank/DDBJ whole genome shotgun (WGS) entry which is preliminary data.</text>
</comment>
<gene>
    <name evidence="11" type="ORF">JKL49_08850</name>
</gene>
<keyword evidence="12" id="KW-1185">Reference proteome</keyword>
<dbReference type="InterPro" id="IPR036909">
    <property type="entry name" value="Cyt_c-like_dom_sf"/>
</dbReference>
<keyword evidence="9" id="KW-0732">Signal</keyword>
<sequence length="127" mass="13016">MRLTIPLAAVLVLCAAPAFAAPDGKELFADNCSACHQLTGKGIPGAFPALAGSKVAQGDPKEPVTRVLKGRGGMPAFGADLSDLEIAKVLTYVRSSWGNKGKPVQPAQVTALRVAKVTGPKSSVLAH</sequence>
<evidence type="ECO:0000256" key="2">
    <source>
        <dbReference type="ARBA" id="ARBA00022448"/>
    </source>
</evidence>
<dbReference type="GO" id="GO:0009055">
    <property type="term" value="F:electron transfer activity"/>
    <property type="evidence" value="ECO:0007669"/>
    <property type="project" value="InterPro"/>
</dbReference>
<feature type="chain" id="PRO_5038082788" evidence="9">
    <location>
        <begin position="21"/>
        <end position="127"/>
    </location>
</feature>
<evidence type="ECO:0000256" key="8">
    <source>
        <dbReference type="PROSITE-ProRule" id="PRU00433"/>
    </source>
</evidence>
<keyword evidence="3 8" id="KW-0349">Heme</keyword>
<feature type="signal peptide" evidence="9">
    <location>
        <begin position="1"/>
        <end position="20"/>
    </location>
</feature>